<protein>
    <submittedName>
        <fullName evidence="1">tRNA methyltransferase</fullName>
    </submittedName>
</protein>
<evidence type="ECO:0000313" key="2">
    <source>
        <dbReference type="Proteomes" id="UP000233606"/>
    </source>
</evidence>
<comment type="caution">
    <text evidence="1">The sequence shown here is derived from an EMBL/GenBank/DDBJ whole genome shotgun (WGS) entry which is preliminary data.</text>
</comment>
<sequence>MMINNRLLTVATYINHERLADIGSDHAYLPIYAVEQGKVKSAVAGEVVKGPFMAAVENVKKYALDSKIDVRLGDGLDVIEPNEVDCITICGMGGPLISEILNKGKEKLTHYPTLILQSNIHTEAVRRRLMALGYMIKDEVIMKERKHVYEIIVAERNNRDVVYNERELKFGPVLLNKKDDVFKEKWLREYHHLKTVYESIKSEERHSEKASQLLNDIKTLKEVLNIENL</sequence>
<evidence type="ECO:0000313" key="1">
    <source>
        <dbReference type="EMBL" id="PKE56811.1"/>
    </source>
</evidence>
<organism evidence="1 2">
    <name type="scientific">Macrococcoides caseolyticum</name>
    <dbReference type="NCBI Taxonomy" id="69966"/>
    <lineage>
        <taxon>Bacteria</taxon>
        <taxon>Bacillati</taxon>
        <taxon>Bacillota</taxon>
        <taxon>Bacilli</taxon>
        <taxon>Bacillales</taxon>
        <taxon>Staphylococcaceae</taxon>
        <taxon>Macrococcoides</taxon>
    </lineage>
</organism>
<dbReference type="Proteomes" id="UP000233606">
    <property type="component" value="Unassembled WGS sequence"/>
</dbReference>
<accession>A0ACC9MTH2</accession>
<reference evidence="1" key="1">
    <citation type="submission" date="2017-12" db="EMBL/GenBank/DDBJ databases">
        <title>Genomics of Macrococcus caseolyticus.</title>
        <authorList>
            <person name="MacFadyen A.C."/>
            <person name="Paterson G.K."/>
        </authorList>
    </citation>
    <scope>NUCLEOTIDE SEQUENCE</scope>
    <source>
        <strain evidence="1">5459_5_49</strain>
    </source>
</reference>
<name>A0ACC9MTH2_9STAP</name>
<dbReference type="EMBL" id="PIWU01000005">
    <property type="protein sequence ID" value="PKE56811.1"/>
    <property type="molecule type" value="Genomic_DNA"/>
</dbReference>
<keyword evidence="1" id="KW-0489">Methyltransferase</keyword>
<keyword evidence="1" id="KW-0808">Transferase</keyword>
<keyword evidence="2" id="KW-1185">Reference proteome</keyword>
<gene>
    <name evidence="1" type="ORF">CW682_04675</name>
</gene>
<proteinExistence type="predicted"/>